<gene>
    <name evidence="1" type="ORF">BSTOLATCC_MIC53387</name>
</gene>
<reference evidence="1" key="1">
    <citation type="submission" date="2021-09" db="EMBL/GenBank/DDBJ databases">
        <authorList>
            <consortium name="AG Swart"/>
            <person name="Singh M."/>
            <person name="Singh A."/>
            <person name="Seah K."/>
            <person name="Emmerich C."/>
        </authorList>
    </citation>
    <scope>NUCLEOTIDE SEQUENCE</scope>
    <source>
        <strain evidence="1">ATCC30299</strain>
    </source>
</reference>
<dbReference type="Proteomes" id="UP001162131">
    <property type="component" value="Unassembled WGS sequence"/>
</dbReference>
<name>A0AAU9KDN6_9CILI</name>
<organism evidence="1 2">
    <name type="scientific">Blepharisma stoltei</name>
    <dbReference type="NCBI Taxonomy" id="1481888"/>
    <lineage>
        <taxon>Eukaryota</taxon>
        <taxon>Sar</taxon>
        <taxon>Alveolata</taxon>
        <taxon>Ciliophora</taxon>
        <taxon>Postciliodesmatophora</taxon>
        <taxon>Heterotrichea</taxon>
        <taxon>Heterotrichida</taxon>
        <taxon>Blepharismidae</taxon>
        <taxon>Blepharisma</taxon>
    </lineage>
</organism>
<sequence length="173" mass="20007">MVSLDERLELLFIQNQIEEVHNGIIPDSPILSFNFDSLLSTPPTFSKASSNSCLSSRKRTIKDLRSKKIRQPILDENYDYTLFQNENDKKPSKIINDFRLTEPEGQEEFCKPLKFISDSPLVSPLRNQSTNNLKRKFSPYNGIDISQENFKKLKSNFSSWLKNEEIAKSCILN</sequence>
<comment type="caution">
    <text evidence="1">The sequence shown here is derived from an EMBL/GenBank/DDBJ whole genome shotgun (WGS) entry which is preliminary data.</text>
</comment>
<protein>
    <submittedName>
        <fullName evidence="1">Uncharacterized protein</fullName>
    </submittedName>
</protein>
<dbReference type="EMBL" id="CAJZBQ010000053">
    <property type="protein sequence ID" value="CAG9331312.1"/>
    <property type="molecule type" value="Genomic_DNA"/>
</dbReference>
<proteinExistence type="predicted"/>
<evidence type="ECO:0000313" key="1">
    <source>
        <dbReference type="EMBL" id="CAG9331312.1"/>
    </source>
</evidence>
<dbReference type="AlphaFoldDB" id="A0AAU9KDN6"/>
<keyword evidence="2" id="KW-1185">Reference proteome</keyword>
<evidence type="ECO:0000313" key="2">
    <source>
        <dbReference type="Proteomes" id="UP001162131"/>
    </source>
</evidence>
<accession>A0AAU9KDN6</accession>